<feature type="repeat" description="WD" evidence="3">
    <location>
        <begin position="729"/>
        <end position="770"/>
    </location>
</feature>
<evidence type="ECO:0000256" key="2">
    <source>
        <dbReference type="ARBA" id="ARBA00022737"/>
    </source>
</evidence>
<keyword evidence="6" id="KW-1185">Reference proteome</keyword>
<feature type="repeat" description="WD" evidence="3">
    <location>
        <begin position="987"/>
        <end position="1028"/>
    </location>
</feature>
<sequence length="1224" mass="136147">CLEGTRLDILQEIRSWSEDLDAPNILWISGYPGVGKSAIASTIVGELHSSNRLGSSFFFQWERASAMTPNVLWRIVAYDLAQRYPGIQGQLFTALAAHMDLLTTSNVDAVFLELIYEPLMKSDNIPTEKLPVIVLDALNECGGIDGWRSDHRSKLMRTLKRWSELPARFKLIVTSRRESDIEQLFSNTVHYPIEIAAGEAVNFLSCSDIRTFLMHEFRQLQARYPSLPYDWPGDEVISWLIDQAGGLFIWIKTVIKLLWRGEPQRTLRQVLSNRTGGMADLYTRILHTSFRNRNEGDFKNFKAVLGAIIFTKEPLDNASLANFLSMDGPTLEYIFSGLNCVLDCESITRIHHQSFIDFLLNPEECPPSFLIDGKHETRNLTLCCLNTMRENLRFNICDLESSYVKNQDVPNLAQRIDECIPLYLSYSSRYWASHLVEIEPDKDVNNGLQHFMRHQFLSWLETMSLIKQIDMGSSMLWSLVKWLRNSYQDDSLARDMQKFLAAFASVILQSVPHIYISALPFAPRCSQVSNRYLKRYPQTIVVKGGGCSSWPAIQMVCTGHEGTIISAAFLPDGRRVVSGSHDCTIRVWDVETGETVLGPLQGHNDLVASVSLSPDGRRIVSGSHDHTIRIWDAETGEMVLGPLEGHNDSVWSASFSPDGMRIVSGSEDRTIRVWDAEIGEMILGPLKGHRHWVRSVSFSPDGTRIVSGSEDHTIRIWDATTGETILRPLEGHEGPICSVSFSPDGRRIVSGSEDQTIRVWDAEAGETILGPLRGHGDWVRSVSLSPDGRRIVSGSGDQTIRVWDAETGEIVLGPLQGHNDPVCTVSFSPDGRTIVSGSEDHTIRVWDAEMSENTLAPLQGHSSWVRAVSFSSDGRRIVSGSEDRTIRIWDVETGEMVLGPLEGHDEPISSVSFSPDGRRIFSGSEDRTIRVWDAETGEMILGPLEGHRDWIRSVSLSPDGRRIVSGSEDRTIRVWNAETGKTILGPLKGNGGSVFSVSFSPEGRRIVSGSEDHTIQVWDATTGKMILAPLSGHSELVESVSFSPDGTRIISGSEDHTIRVWDARSGKMVLGPLEGHDKPVSSVSFSPEGRRIVSGSEDDSIRIWDARTGETLLGPLAGHSGSVSSVSFSPDGRRIVSGSEDHTIRVWNAEIGGTSLDLFQVRYVNIETLSFFPAGNPFAFGPDDRESHSWAPKSNDCLVSSFHILTQNGPFNQVHLGRYLHYLL</sequence>
<feature type="repeat" description="WD" evidence="3">
    <location>
        <begin position="1030"/>
        <end position="1071"/>
    </location>
</feature>
<dbReference type="EMBL" id="KN824326">
    <property type="protein sequence ID" value="KIM24257.1"/>
    <property type="molecule type" value="Genomic_DNA"/>
</dbReference>
<feature type="repeat" description="WD" evidence="3">
    <location>
        <begin position="686"/>
        <end position="727"/>
    </location>
</feature>
<reference evidence="5 6" key="1">
    <citation type="submission" date="2014-04" db="EMBL/GenBank/DDBJ databases">
        <authorList>
            <consortium name="DOE Joint Genome Institute"/>
            <person name="Kuo A."/>
            <person name="Zuccaro A."/>
            <person name="Kohler A."/>
            <person name="Nagy L.G."/>
            <person name="Floudas D."/>
            <person name="Copeland A."/>
            <person name="Barry K.W."/>
            <person name="Cichocki N."/>
            <person name="Veneault-Fourrey C."/>
            <person name="LaButti K."/>
            <person name="Lindquist E.A."/>
            <person name="Lipzen A."/>
            <person name="Lundell T."/>
            <person name="Morin E."/>
            <person name="Murat C."/>
            <person name="Sun H."/>
            <person name="Tunlid A."/>
            <person name="Henrissat B."/>
            <person name="Grigoriev I.V."/>
            <person name="Hibbett D.S."/>
            <person name="Martin F."/>
            <person name="Nordberg H.P."/>
            <person name="Cantor M.N."/>
            <person name="Hua S.X."/>
        </authorList>
    </citation>
    <scope>NUCLEOTIDE SEQUENCE [LARGE SCALE GENOMIC DNA]</scope>
    <source>
        <strain evidence="5 6">MAFF 305830</strain>
    </source>
</reference>
<dbReference type="PROSITE" id="PS50294">
    <property type="entry name" value="WD_REPEATS_REGION"/>
    <property type="match status" value="14"/>
</dbReference>
<dbReference type="PROSITE" id="PS00678">
    <property type="entry name" value="WD_REPEATS_1"/>
    <property type="match status" value="11"/>
</dbReference>
<organism evidence="5 6">
    <name type="scientific">Serendipita vermifera MAFF 305830</name>
    <dbReference type="NCBI Taxonomy" id="933852"/>
    <lineage>
        <taxon>Eukaryota</taxon>
        <taxon>Fungi</taxon>
        <taxon>Dikarya</taxon>
        <taxon>Basidiomycota</taxon>
        <taxon>Agaricomycotina</taxon>
        <taxon>Agaricomycetes</taxon>
        <taxon>Sebacinales</taxon>
        <taxon>Serendipitaceae</taxon>
        <taxon>Serendipita</taxon>
    </lineage>
</organism>
<feature type="repeat" description="WD" evidence="3">
    <location>
        <begin position="772"/>
        <end position="813"/>
    </location>
</feature>
<feature type="non-terminal residue" evidence="5">
    <location>
        <position position="1"/>
    </location>
</feature>
<dbReference type="PRINTS" id="PR00320">
    <property type="entry name" value="GPROTEINBRPT"/>
</dbReference>
<feature type="repeat" description="WD" evidence="3">
    <location>
        <begin position="901"/>
        <end position="942"/>
    </location>
</feature>
<dbReference type="PANTHER" id="PTHR19854">
    <property type="entry name" value="TRANSDUCIN BETA-LIKE 3"/>
    <property type="match status" value="1"/>
</dbReference>
<gene>
    <name evidence="5" type="ORF">M408DRAFT_76150</name>
</gene>
<dbReference type="OrthoDB" id="163438at2759"/>
<dbReference type="SMART" id="SM00320">
    <property type="entry name" value="WD40"/>
    <property type="match status" value="14"/>
</dbReference>
<dbReference type="Pfam" id="PF00400">
    <property type="entry name" value="WD40"/>
    <property type="match status" value="14"/>
</dbReference>
<dbReference type="InterPro" id="IPR015943">
    <property type="entry name" value="WD40/YVTN_repeat-like_dom_sf"/>
</dbReference>
<dbReference type="CDD" id="cd00200">
    <property type="entry name" value="WD40"/>
    <property type="match status" value="3"/>
</dbReference>
<keyword evidence="2" id="KW-0677">Repeat</keyword>
<dbReference type="InterPro" id="IPR011047">
    <property type="entry name" value="Quinoprotein_ADH-like_sf"/>
</dbReference>
<feature type="repeat" description="WD" evidence="3">
    <location>
        <begin position="600"/>
        <end position="641"/>
    </location>
</feature>
<reference evidence="6" key="2">
    <citation type="submission" date="2015-01" db="EMBL/GenBank/DDBJ databases">
        <title>Evolutionary Origins and Diversification of the Mycorrhizal Mutualists.</title>
        <authorList>
            <consortium name="DOE Joint Genome Institute"/>
            <consortium name="Mycorrhizal Genomics Consortium"/>
            <person name="Kohler A."/>
            <person name="Kuo A."/>
            <person name="Nagy L.G."/>
            <person name="Floudas D."/>
            <person name="Copeland A."/>
            <person name="Barry K.W."/>
            <person name="Cichocki N."/>
            <person name="Veneault-Fourrey C."/>
            <person name="LaButti K."/>
            <person name="Lindquist E.A."/>
            <person name="Lipzen A."/>
            <person name="Lundell T."/>
            <person name="Morin E."/>
            <person name="Murat C."/>
            <person name="Riley R."/>
            <person name="Ohm R."/>
            <person name="Sun H."/>
            <person name="Tunlid A."/>
            <person name="Henrissat B."/>
            <person name="Grigoriev I.V."/>
            <person name="Hibbett D.S."/>
            <person name="Martin F."/>
        </authorList>
    </citation>
    <scope>NUCLEOTIDE SEQUENCE [LARGE SCALE GENOMIC DNA]</scope>
    <source>
        <strain evidence="6">MAFF 305830</strain>
    </source>
</reference>
<dbReference type="InterPro" id="IPR019775">
    <property type="entry name" value="WD40_repeat_CS"/>
</dbReference>
<feature type="repeat" description="WD" evidence="3">
    <location>
        <begin position="858"/>
        <end position="899"/>
    </location>
</feature>
<dbReference type="Gene3D" id="2.130.10.10">
    <property type="entry name" value="YVTN repeat-like/Quinoprotein amine dehydrogenase"/>
    <property type="match status" value="5"/>
</dbReference>
<dbReference type="Gene3D" id="3.40.50.300">
    <property type="entry name" value="P-loop containing nucleotide triphosphate hydrolases"/>
    <property type="match status" value="1"/>
</dbReference>
<name>A0A0C2X4H1_SERVB</name>
<dbReference type="AlphaFoldDB" id="A0A0C2X4H1"/>
<dbReference type="Pfam" id="PF24883">
    <property type="entry name" value="NPHP3_N"/>
    <property type="match status" value="1"/>
</dbReference>
<keyword evidence="1 3" id="KW-0853">WD repeat</keyword>
<feature type="repeat" description="WD" evidence="3">
    <location>
        <begin position="1073"/>
        <end position="1114"/>
    </location>
</feature>
<evidence type="ECO:0000256" key="3">
    <source>
        <dbReference type="PROSITE-ProRule" id="PRU00221"/>
    </source>
</evidence>
<dbReference type="InterPro" id="IPR056884">
    <property type="entry name" value="NPHP3-like_N"/>
</dbReference>
<accession>A0A0C2X4H1</accession>
<dbReference type="SUPFAM" id="SSF52540">
    <property type="entry name" value="P-loop containing nucleoside triphosphate hydrolases"/>
    <property type="match status" value="1"/>
</dbReference>
<feature type="repeat" description="WD" evidence="3">
    <location>
        <begin position="944"/>
        <end position="985"/>
    </location>
</feature>
<feature type="repeat" description="WD" evidence="3">
    <location>
        <begin position="557"/>
        <end position="598"/>
    </location>
</feature>
<dbReference type="PROSITE" id="PS50082">
    <property type="entry name" value="WD_REPEATS_2"/>
    <property type="match status" value="14"/>
</dbReference>
<feature type="repeat" description="WD" evidence="3">
    <location>
        <begin position="815"/>
        <end position="856"/>
    </location>
</feature>
<dbReference type="STRING" id="933852.A0A0C2X4H1"/>
<feature type="repeat" description="WD" evidence="3">
    <location>
        <begin position="1116"/>
        <end position="1148"/>
    </location>
</feature>
<protein>
    <recommendedName>
        <fullName evidence="4">Nephrocystin 3-like N-terminal domain-containing protein</fullName>
    </recommendedName>
</protein>
<dbReference type="SUPFAM" id="SSF50998">
    <property type="entry name" value="Quinoprotein alcohol dehydrogenase-like"/>
    <property type="match status" value="1"/>
</dbReference>
<dbReference type="HOGENOM" id="CLU_000288_6_3_1"/>
<dbReference type="Proteomes" id="UP000054097">
    <property type="component" value="Unassembled WGS sequence"/>
</dbReference>
<evidence type="ECO:0000313" key="6">
    <source>
        <dbReference type="Proteomes" id="UP000054097"/>
    </source>
</evidence>
<evidence type="ECO:0000313" key="5">
    <source>
        <dbReference type="EMBL" id="KIM24257.1"/>
    </source>
</evidence>
<dbReference type="InterPro" id="IPR001680">
    <property type="entry name" value="WD40_rpt"/>
</dbReference>
<feature type="repeat" description="WD" evidence="3">
    <location>
        <begin position="643"/>
        <end position="684"/>
    </location>
</feature>
<proteinExistence type="predicted"/>
<feature type="domain" description="Nephrocystin 3-like N-terminal" evidence="4">
    <location>
        <begin position="11"/>
        <end position="176"/>
    </location>
</feature>
<dbReference type="InterPro" id="IPR020472">
    <property type="entry name" value="WD40_PAC1"/>
</dbReference>
<dbReference type="InterPro" id="IPR027417">
    <property type="entry name" value="P-loop_NTPase"/>
</dbReference>
<evidence type="ECO:0000259" key="4">
    <source>
        <dbReference type="Pfam" id="PF24883"/>
    </source>
</evidence>
<evidence type="ECO:0000256" key="1">
    <source>
        <dbReference type="ARBA" id="ARBA00022574"/>
    </source>
</evidence>
<dbReference type="SUPFAM" id="SSF50978">
    <property type="entry name" value="WD40 repeat-like"/>
    <property type="match status" value="1"/>
</dbReference>
<dbReference type="InterPro" id="IPR036322">
    <property type="entry name" value="WD40_repeat_dom_sf"/>
</dbReference>